<keyword evidence="2" id="KW-1185">Reference proteome</keyword>
<organism evidence="1 2">
    <name type="scientific">Periconia digitata</name>
    <dbReference type="NCBI Taxonomy" id="1303443"/>
    <lineage>
        <taxon>Eukaryota</taxon>
        <taxon>Fungi</taxon>
        <taxon>Dikarya</taxon>
        <taxon>Ascomycota</taxon>
        <taxon>Pezizomycotina</taxon>
        <taxon>Dothideomycetes</taxon>
        <taxon>Pleosporomycetidae</taxon>
        <taxon>Pleosporales</taxon>
        <taxon>Massarineae</taxon>
        <taxon>Periconiaceae</taxon>
        <taxon>Periconia</taxon>
    </lineage>
</organism>
<reference evidence="1" key="1">
    <citation type="submission" date="2023-01" db="EMBL/GenBank/DDBJ databases">
        <authorList>
            <person name="Van Ghelder C."/>
            <person name="Rancurel C."/>
        </authorList>
    </citation>
    <scope>NUCLEOTIDE SEQUENCE</scope>
    <source>
        <strain evidence="1">CNCM I-4278</strain>
    </source>
</reference>
<name>A0A9W4UG57_9PLEO</name>
<gene>
    <name evidence="1" type="ORF">PDIGIT_LOCUS6751</name>
</gene>
<proteinExistence type="predicted"/>
<protein>
    <submittedName>
        <fullName evidence="1">Uncharacterized protein</fullName>
    </submittedName>
</protein>
<comment type="caution">
    <text evidence="1">The sequence shown here is derived from an EMBL/GenBank/DDBJ whole genome shotgun (WGS) entry which is preliminary data.</text>
</comment>
<dbReference type="Proteomes" id="UP001152607">
    <property type="component" value="Unassembled WGS sequence"/>
</dbReference>
<evidence type="ECO:0000313" key="2">
    <source>
        <dbReference type="Proteomes" id="UP001152607"/>
    </source>
</evidence>
<dbReference type="AlphaFoldDB" id="A0A9W4UG57"/>
<sequence>MALANARCASLSTPNVHDMHASPEKEKREWQVGADNYTVQYFSTCACTAAAPCPPRYTTQSLIIVSRRLSPLVGYGKDILTRGRSMHWPKIRSLIDCDGIASGCSSNEYWLQGHHIR</sequence>
<evidence type="ECO:0000313" key="1">
    <source>
        <dbReference type="EMBL" id="CAI6333703.1"/>
    </source>
</evidence>
<dbReference type="EMBL" id="CAOQHR010000004">
    <property type="protein sequence ID" value="CAI6333703.1"/>
    <property type="molecule type" value="Genomic_DNA"/>
</dbReference>
<accession>A0A9W4UG57</accession>